<dbReference type="Proteomes" id="UP000010931">
    <property type="component" value="Unassembled WGS sequence"/>
</dbReference>
<reference evidence="2 3" key="1">
    <citation type="journal article" date="2011" name="Plasmid">
        <title>Streptomyces turgidiscabies Car8 contains a modular pathogenicity island that shares virulence genes with other actinobacterial plant pathogens.</title>
        <authorList>
            <person name="Huguet-Tapia J.C."/>
            <person name="Badger J.H."/>
            <person name="Loria R."/>
            <person name="Pettis G.S."/>
        </authorList>
    </citation>
    <scope>NUCLEOTIDE SEQUENCE [LARGE SCALE GENOMIC DNA]</scope>
    <source>
        <strain evidence="2 3">Car8</strain>
    </source>
</reference>
<dbReference type="STRING" id="85558.T45_08848"/>
<evidence type="ECO:0000256" key="1">
    <source>
        <dbReference type="SAM" id="MobiDB-lite"/>
    </source>
</evidence>
<dbReference type="AlphaFoldDB" id="L7FIG4"/>
<dbReference type="EMBL" id="AEJB01000016">
    <property type="protein sequence ID" value="ELP71163.1"/>
    <property type="molecule type" value="Genomic_DNA"/>
</dbReference>
<evidence type="ECO:0000313" key="2">
    <source>
        <dbReference type="EMBL" id="ELP71163.1"/>
    </source>
</evidence>
<protein>
    <submittedName>
        <fullName evidence="2">Uncharacterized protein</fullName>
    </submittedName>
</protein>
<evidence type="ECO:0000313" key="3">
    <source>
        <dbReference type="Proteomes" id="UP000010931"/>
    </source>
</evidence>
<name>L7FIG4_STRT8</name>
<comment type="caution">
    <text evidence="2">The sequence shown here is derived from an EMBL/GenBank/DDBJ whole genome shotgun (WGS) entry which is preliminary data.</text>
</comment>
<feature type="region of interest" description="Disordered" evidence="1">
    <location>
        <begin position="26"/>
        <end position="64"/>
    </location>
</feature>
<accession>L7FIG4</accession>
<keyword evidence="3" id="KW-1185">Reference proteome</keyword>
<sequence>MRTASTNAASAGSVSARGLRVAALRGAVGVRGRIPSGTPKDGVDDGTDKATTSPARAGSEPGRRAAALRSLVGTPGRTSRDARSAA</sequence>
<proteinExistence type="predicted"/>
<organism evidence="2 3">
    <name type="scientific">Streptomyces turgidiscabies (strain Car8)</name>
    <dbReference type="NCBI Taxonomy" id="698760"/>
    <lineage>
        <taxon>Bacteria</taxon>
        <taxon>Bacillati</taxon>
        <taxon>Actinomycetota</taxon>
        <taxon>Actinomycetes</taxon>
        <taxon>Kitasatosporales</taxon>
        <taxon>Streptomycetaceae</taxon>
        <taxon>Streptomyces</taxon>
    </lineage>
</organism>
<gene>
    <name evidence="2" type="ORF">STRTUCAR8_08978</name>
</gene>